<dbReference type="Pfam" id="PF01494">
    <property type="entry name" value="FAD_binding_3"/>
    <property type="match status" value="1"/>
</dbReference>
<dbReference type="InterPro" id="IPR036188">
    <property type="entry name" value="FAD/NAD-bd_sf"/>
</dbReference>
<evidence type="ECO:0000313" key="4">
    <source>
        <dbReference type="EMBL" id="ADG76429.1"/>
    </source>
</evidence>
<feature type="compositionally biased region" description="Basic residues" evidence="2">
    <location>
        <begin position="342"/>
        <end position="351"/>
    </location>
</feature>
<keyword evidence="1" id="KW-0560">Oxidoreductase</keyword>
<feature type="region of interest" description="Disordered" evidence="2">
    <location>
        <begin position="335"/>
        <end position="366"/>
    </location>
</feature>
<dbReference type="eggNOG" id="COG0654">
    <property type="taxonomic scope" value="Bacteria"/>
</dbReference>
<dbReference type="HOGENOM" id="CLU_033626_0_0_11"/>
<dbReference type="PRINTS" id="PR00420">
    <property type="entry name" value="RNGMNOXGNASE"/>
</dbReference>
<dbReference type="InterPro" id="IPR050631">
    <property type="entry name" value="PheA/TfdB_FAD_monoxygenase"/>
</dbReference>
<dbReference type="Gene3D" id="3.50.50.60">
    <property type="entry name" value="FAD/NAD(P)-binding domain"/>
    <property type="match status" value="2"/>
</dbReference>
<protein>
    <submittedName>
        <fullName evidence="4">Monooxygenase FAD-binding protein</fullName>
    </submittedName>
</protein>
<dbReference type="GO" id="GO:0004497">
    <property type="term" value="F:monooxygenase activity"/>
    <property type="evidence" value="ECO:0007669"/>
    <property type="project" value="UniProtKB-KW"/>
</dbReference>
<dbReference type="GO" id="GO:0071949">
    <property type="term" value="F:FAD binding"/>
    <property type="evidence" value="ECO:0007669"/>
    <property type="project" value="InterPro"/>
</dbReference>
<feature type="compositionally biased region" description="Polar residues" evidence="2">
    <location>
        <begin position="1"/>
        <end position="15"/>
    </location>
</feature>
<dbReference type="EMBL" id="CP001964">
    <property type="protein sequence ID" value="ADG76429.1"/>
    <property type="molecule type" value="Genomic_DNA"/>
</dbReference>
<dbReference type="STRING" id="446466.Cfla_3557"/>
<dbReference type="SUPFAM" id="SSF51905">
    <property type="entry name" value="FAD/NAD(P)-binding domain"/>
    <property type="match status" value="1"/>
</dbReference>
<dbReference type="InterPro" id="IPR002938">
    <property type="entry name" value="FAD-bd"/>
</dbReference>
<dbReference type="AlphaFoldDB" id="D5UDH3"/>
<accession>D5UDH3</accession>
<proteinExistence type="predicted"/>
<feature type="region of interest" description="Disordered" evidence="2">
    <location>
        <begin position="1"/>
        <end position="27"/>
    </location>
</feature>
<evidence type="ECO:0000256" key="1">
    <source>
        <dbReference type="ARBA" id="ARBA00023002"/>
    </source>
</evidence>
<dbReference type="KEGG" id="cfl:Cfla_3557"/>
<evidence type="ECO:0000256" key="2">
    <source>
        <dbReference type="SAM" id="MobiDB-lite"/>
    </source>
</evidence>
<dbReference type="PANTHER" id="PTHR43476:SF5">
    <property type="entry name" value="FAD-DEPENDENT MONOOXYGENASE"/>
    <property type="match status" value="1"/>
</dbReference>
<reference evidence="4 5" key="1">
    <citation type="journal article" date="2010" name="Stand. Genomic Sci.">
        <title>Complete genome sequence of Cellulomonas flavigena type strain (134).</title>
        <authorList>
            <person name="Abt B."/>
            <person name="Foster B."/>
            <person name="Lapidus A."/>
            <person name="Clum A."/>
            <person name="Sun H."/>
            <person name="Pukall R."/>
            <person name="Lucas S."/>
            <person name="Glavina Del Rio T."/>
            <person name="Nolan M."/>
            <person name="Tice H."/>
            <person name="Cheng J.F."/>
            <person name="Pitluck S."/>
            <person name="Liolios K."/>
            <person name="Ivanova N."/>
            <person name="Mavromatis K."/>
            <person name="Ovchinnikova G."/>
            <person name="Pati A."/>
            <person name="Goodwin L."/>
            <person name="Chen A."/>
            <person name="Palaniappan K."/>
            <person name="Land M."/>
            <person name="Hauser L."/>
            <person name="Chang Y.J."/>
            <person name="Jeffries C.D."/>
            <person name="Rohde M."/>
            <person name="Goker M."/>
            <person name="Woyke T."/>
            <person name="Bristow J."/>
            <person name="Eisen J.A."/>
            <person name="Markowitz V."/>
            <person name="Hugenholtz P."/>
            <person name="Kyrpides N.C."/>
            <person name="Klenk H.P."/>
        </authorList>
    </citation>
    <scope>NUCLEOTIDE SEQUENCE [LARGE SCALE GENOMIC DNA]</scope>
    <source>
        <strain evidence="5">ATCC 482 / DSM 20109 / BCRC 11376 / JCM 18109 / NBRC 3775 / NCIMB 8073 / NRS 134</strain>
    </source>
</reference>
<organism evidence="4 5">
    <name type="scientific">Cellulomonas flavigena (strain ATCC 482 / DSM 20109 / BCRC 11376 / JCM 18109 / NBRC 3775 / NCIMB 8073 / NRS 134)</name>
    <dbReference type="NCBI Taxonomy" id="446466"/>
    <lineage>
        <taxon>Bacteria</taxon>
        <taxon>Bacillati</taxon>
        <taxon>Actinomycetota</taxon>
        <taxon>Actinomycetes</taxon>
        <taxon>Micrococcales</taxon>
        <taxon>Cellulomonadaceae</taxon>
        <taxon>Cellulomonas</taxon>
    </lineage>
</organism>
<keyword evidence="5" id="KW-1185">Reference proteome</keyword>
<dbReference type="OrthoDB" id="9791689at2"/>
<evidence type="ECO:0000259" key="3">
    <source>
        <dbReference type="Pfam" id="PF01494"/>
    </source>
</evidence>
<sequence length="383" mass="40995">MTATHALTTGSTPEPRTTDGRPAPPSRSTCAIVGGGPAGLVLGLLLARAGIEVTVFEKHADFLRDFRGDTVHPSTLQTLDDLGLLDRFLTLPHTRVDHIALPDSAGRRVPVVDFSRLPVAHPYVAMVPQWDLLDLVAGAASAEPTFTLVREHEVTGVVRDGDRVTGVTWTSPRGTGTLAADLVVACDGRWSVVRRAVGLPCRGFPVPFDVWWFRLPTDGAVGGSLVPRVAAGRALVTIPREGYLQCAYLAPKGRDSALRAAGIEAFRADLRTLAPELGGEVARLVSMDDVKHLDVRLERLRRWSAPGVLCLGDAAHAMSPVGGVGPVPRPRRVRARTDVVARPRHRARTTHRAGPAVGAPRTGRARASCVRMPANRGVRNAQL</sequence>
<name>D5UDH3_CELFN</name>
<dbReference type="RefSeq" id="WP_013118757.1">
    <property type="nucleotide sequence ID" value="NC_014151.1"/>
</dbReference>
<evidence type="ECO:0000313" key="5">
    <source>
        <dbReference type="Proteomes" id="UP000000849"/>
    </source>
</evidence>
<feature type="domain" description="FAD-binding" evidence="3">
    <location>
        <begin position="30"/>
        <end position="325"/>
    </location>
</feature>
<keyword evidence="4" id="KW-0503">Monooxygenase</keyword>
<gene>
    <name evidence="4" type="ordered locus">Cfla_3557</name>
</gene>
<dbReference type="Proteomes" id="UP000000849">
    <property type="component" value="Chromosome"/>
</dbReference>
<dbReference type="PANTHER" id="PTHR43476">
    <property type="entry name" value="3-(3-HYDROXY-PHENYL)PROPIONATE/3-HYDROXYCINNAMIC ACID HYDROXYLASE"/>
    <property type="match status" value="1"/>
</dbReference>